<comment type="caution">
    <text evidence="2">The sequence shown here is derived from an EMBL/GenBank/DDBJ whole genome shotgun (WGS) entry which is preliminary data.</text>
</comment>
<accession>A0ABU7PM92</accession>
<sequence>MGDLACTPAGLPAAGPIRERLAVVRCGGRQGSGYLLTPWLVLTAAHLVEGAEDVRVTVPGPQGEVRCDRAGLWPREQSGVDVALLASARELAAPESFAWAGNRWARLSSLGPVPDCVAVGFPYVQRDAAGRLDTEQLTGVYKPGSGMFTGRDVLALDGVPPAARPDGISPLAGMSGAAVFAGGVLLGVVTADPTGWQHGRVTVTPLHRLLDEPDFTAVLDAHDVRVPRLTSPPGQLTDEDAEFEVRYAAYTAKRHDTLRIFGIDVSERGRATWPLDAAYYSLEAAPSTRRASGWPARQDDPPGPLGPAGPRRP</sequence>
<evidence type="ECO:0000313" key="3">
    <source>
        <dbReference type="Proteomes" id="UP001344658"/>
    </source>
</evidence>
<organism evidence="2 3">
    <name type="scientific">Actinacidiphila polyblastidii</name>
    <dbReference type="NCBI Taxonomy" id="3110430"/>
    <lineage>
        <taxon>Bacteria</taxon>
        <taxon>Bacillati</taxon>
        <taxon>Actinomycetota</taxon>
        <taxon>Actinomycetes</taxon>
        <taxon>Kitasatosporales</taxon>
        <taxon>Streptomycetaceae</taxon>
        <taxon>Actinacidiphila</taxon>
    </lineage>
</organism>
<reference evidence="2 3" key="1">
    <citation type="submission" date="2023-12" db="EMBL/GenBank/DDBJ databases">
        <title>Streptomyces sp. V4-01.</title>
        <authorList>
            <person name="Somphong A."/>
            <person name="Phongsopitanun W."/>
        </authorList>
    </citation>
    <scope>NUCLEOTIDE SEQUENCE [LARGE SCALE GENOMIC DNA]</scope>
    <source>
        <strain evidence="2 3">V4-01</strain>
    </source>
</reference>
<dbReference type="Gene3D" id="2.40.10.10">
    <property type="entry name" value="Trypsin-like serine proteases"/>
    <property type="match status" value="1"/>
</dbReference>
<gene>
    <name evidence="2" type="ORF">V2S66_34005</name>
</gene>
<evidence type="ECO:0000313" key="2">
    <source>
        <dbReference type="EMBL" id="MEE4546966.1"/>
    </source>
</evidence>
<proteinExistence type="predicted"/>
<evidence type="ECO:0008006" key="4">
    <source>
        <dbReference type="Google" id="ProtNLM"/>
    </source>
</evidence>
<name>A0ABU7PM92_9ACTN</name>
<feature type="region of interest" description="Disordered" evidence="1">
    <location>
        <begin position="285"/>
        <end position="313"/>
    </location>
</feature>
<keyword evidence="3" id="KW-1185">Reference proteome</keyword>
<dbReference type="InterPro" id="IPR043504">
    <property type="entry name" value="Peptidase_S1_PA_chymotrypsin"/>
</dbReference>
<dbReference type="InterPro" id="IPR009003">
    <property type="entry name" value="Peptidase_S1_PA"/>
</dbReference>
<protein>
    <recommendedName>
        <fullName evidence="4">Trypsin-like peptidase domain-containing protein</fullName>
    </recommendedName>
</protein>
<dbReference type="SUPFAM" id="SSF50494">
    <property type="entry name" value="Trypsin-like serine proteases"/>
    <property type="match status" value="1"/>
</dbReference>
<feature type="non-terminal residue" evidence="2">
    <location>
        <position position="313"/>
    </location>
</feature>
<evidence type="ECO:0000256" key="1">
    <source>
        <dbReference type="SAM" id="MobiDB-lite"/>
    </source>
</evidence>
<dbReference type="Proteomes" id="UP001344658">
    <property type="component" value="Unassembled WGS sequence"/>
</dbReference>
<dbReference type="EMBL" id="JAZEWV010000061">
    <property type="protein sequence ID" value="MEE4546966.1"/>
    <property type="molecule type" value="Genomic_DNA"/>
</dbReference>